<keyword evidence="1" id="KW-0812">Transmembrane</keyword>
<gene>
    <name evidence="2" type="ORF">SAMN04488028_102503</name>
</gene>
<protein>
    <submittedName>
        <fullName evidence="2">Uncharacterized protein</fullName>
    </submittedName>
</protein>
<evidence type="ECO:0000256" key="1">
    <source>
        <dbReference type="SAM" id="Phobius"/>
    </source>
</evidence>
<keyword evidence="1" id="KW-0472">Membrane</keyword>
<dbReference type="EMBL" id="FRAA01000002">
    <property type="protein sequence ID" value="SHK01689.1"/>
    <property type="molecule type" value="Genomic_DNA"/>
</dbReference>
<dbReference type="AlphaFoldDB" id="A0A1M6P121"/>
<accession>A0A1M6P121</accession>
<name>A0A1M6P121_REIAG</name>
<reference evidence="3" key="1">
    <citation type="submission" date="2016-11" db="EMBL/GenBank/DDBJ databases">
        <authorList>
            <person name="Varghese N."/>
            <person name="Submissions S."/>
        </authorList>
    </citation>
    <scope>NUCLEOTIDE SEQUENCE [LARGE SCALE GENOMIC DNA]</scope>
    <source>
        <strain evidence="3">DSM 26134</strain>
    </source>
</reference>
<organism evidence="2 3">
    <name type="scientific">Reichenbachiella agariperforans</name>
    <dbReference type="NCBI Taxonomy" id="156994"/>
    <lineage>
        <taxon>Bacteria</taxon>
        <taxon>Pseudomonadati</taxon>
        <taxon>Bacteroidota</taxon>
        <taxon>Cytophagia</taxon>
        <taxon>Cytophagales</taxon>
        <taxon>Reichenbachiellaceae</taxon>
        <taxon>Reichenbachiella</taxon>
    </lineage>
</organism>
<evidence type="ECO:0000313" key="2">
    <source>
        <dbReference type="EMBL" id="SHK01689.1"/>
    </source>
</evidence>
<sequence>MFNPAVTDGVNLFVNIVVCLAAFGAAVSLIDFRNSNKKEEKH</sequence>
<proteinExistence type="predicted"/>
<dbReference type="STRING" id="156994.SAMN04488028_102503"/>
<keyword evidence="3" id="KW-1185">Reference proteome</keyword>
<evidence type="ECO:0000313" key="3">
    <source>
        <dbReference type="Proteomes" id="UP000184474"/>
    </source>
</evidence>
<dbReference type="Proteomes" id="UP000184474">
    <property type="component" value="Unassembled WGS sequence"/>
</dbReference>
<feature type="transmembrane region" description="Helical" evidence="1">
    <location>
        <begin position="12"/>
        <end position="32"/>
    </location>
</feature>
<keyword evidence="1" id="KW-1133">Transmembrane helix</keyword>